<feature type="transmembrane region" description="Helical" evidence="1">
    <location>
        <begin position="116"/>
        <end position="137"/>
    </location>
</feature>
<feature type="transmembrane region" description="Helical" evidence="1">
    <location>
        <begin position="149"/>
        <end position="169"/>
    </location>
</feature>
<feature type="transmembrane region" description="Helical" evidence="1">
    <location>
        <begin position="181"/>
        <end position="200"/>
    </location>
</feature>
<dbReference type="EMBL" id="UOFP01000029">
    <property type="protein sequence ID" value="VAW84149.1"/>
    <property type="molecule type" value="Genomic_DNA"/>
</dbReference>
<protein>
    <submittedName>
        <fullName evidence="2">NnrS protein involved in response to NO</fullName>
    </submittedName>
</protein>
<name>A0A3B0ZD17_9ZZZZ</name>
<sequence>MQIEHSQPPITGYTPFALGFRPFFWAAGVFALLVFPFWLSHLWQETLISHYYGDNIGWHRHEMLHGYVMAVIAGFLLTAVKNWTNQPTPSGIPLALLFLLWLAARVAPLLDLPPLLIAILDLLFAPLVALAIAIPIWRARQHNNQIFPLILLFIAAANLATHLNLLGIIETSPLQNSTLSPLLMIWILIIMAGRVIPFFIERATKGFERKSWRTIEILSPVTLLLLVAAQLGTHTMLITLAALFAAIVHAVRLMGWYTHQLWREPLIWILWLGYLWLVVGFLLHALAMQGVLPLSWALHAYFAGALGVLTLGMMARVAIGHSGRKMQLPHRAMVYAFLLVNLAAFIRVFSPLLPLGYNWSLGLAAAAWCLSFLIFTWFYTPILLKARIDGRPG</sequence>
<reference evidence="2" key="1">
    <citation type="submission" date="2018-06" db="EMBL/GenBank/DDBJ databases">
        <authorList>
            <person name="Zhirakovskaya E."/>
        </authorList>
    </citation>
    <scope>NUCLEOTIDE SEQUENCE</scope>
</reference>
<feature type="transmembrane region" description="Helical" evidence="1">
    <location>
        <begin position="23"/>
        <end position="43"/>
    </location>
</feature>
<dbReference type="Pfam" id="PF05940">
    <property type="entry name" value="NnrS"/>
    <property type="match status" value="1"/>
</dbReference>
<evidence type="ECO:0000256" key="1">
    <source>
        <dbReference type="SAM" id="Phobius"/>
    </source>
</evidence>
<dbReference type="InterPro" id="IPR010266">
    <property type="entry name" value="NnrS"/>
</dbReference>
<proteinExistence type="predicted"/>
<feature type="transmembrane region" description="Helical" evidence="1">
    <location>
        <begin position="298"/>
        <end position="320"/>
    </location>
</feature>
<accession>A0A3B0ZD17</accession>
<feature type="transmembrane region" description="Helical" evidence="1">
    <location>
        <begin position="63"/>
        <end position="80"/>
    </location>
</feature>
<dbReference type="AlphaFoldDB" id="A0A3B0ZD17"/>
<organism evidence="2">
    <name type="scientific">hydrothermal vent metagenome</name>
    <dbReference type="NCBI Taxonomy" id="652676"/>
    <lineage>
        <taxon>unclassified sequences</taxon>
        <taxon>metagenomes</taxon>
        <taxon>ecological metagenomes</taxon>
    </lineage>
</organism>
<feature type="transmembrane region" description="Helical" evidence="1">
    <location>
        <begin position="332"/>
        <end position="353"/>
    </location>
</feature>
<feature type="transmembrane region" description="Helical" evidence="1">
    <location>
        <begin position="92"/>
        <end position="110"/>
    </location>
</feature>
<feature type="transmembrane region" description="Helical" evidence="1">
    <location>
        <begin position="237"/>
        <end position="254"/>
    </location>
</feature>
<keyword evidence="1" id="KW-0472">Membrane</keyword>
<feature type="transmembrane region" description="Helical" evidence="1">
    <location>
        <begin position="266"/>
        <end position="286"/>
    </location>
</feature>
<feature type="transmembrane region" description="Helical" evidence="1">
    <location>
        <begin position="359"/>
        <end position="379"/>
    </location>
</feature>
<evidence type="ECO:0000313" key="2">
    <source>
        <dbReference type="EMBL" id="VAW84149.1"/>
    </source>
</evidence>
<gene>
    <name evidence="2" type="ORF">MNBD_GAMMA18-901</name>
</gene>
<keyword evidence="1" id="KW-0812">Transmembrane</keyword>
<feature type="transmembrane region" description="Helical" evidence="1">
    <location>
        <begin position="212"/>
        <end position="231"/>
    </location>
</feature>
<keyword evidence="1" id="KW-1133">Transmembrane helix</keyword>